<dbReference type="AlphaFoldDB" id="A0A165PH60"/>
<proteinExistence type="predicted"/>
<dbReference type="Gene3D" id="2.60.120.260">
    <property type="entry name" value="Galactose-binding domain-like"/>
    <property type="match status" value="1"/>
</dbReference>
<dbReference type="OrthoDB" id="2744817at2759"/>
<gene>
    <name evidence="3" type="ORF">DAEQUDRAFT_344616</name>
</gene>
<dbReference type="EMBL" id="KV429069">
    <property type="protein sequence ID" value="KZT68208.1"/>
    <property type="molecule type" value="Genomic_DNA"/>
</dbReference>
<evidence type="ECO:0000313" key="3">
    <source>
        <dbReference type="EMBL" id="KZT68208.1"/>
    </source>
</evidence>
<sequence length="299" mass="31048">MTLFVTCLSLSLIYSLLALLPHSAAASTNTTIDDQYGDLTTGRLPVYSGSWNVGQDCSGCAVSPMPSKTYMGTWHDTTSNSPASSPAHTVALTFNGTAIWVYCILANFVGESITTSTNISFELDGAPAGVYTHEPDTSDDDYAYNVTVYSNTGLSHSEHTLIMTAAQGQSASLLLFDWAKYMFDDAEPVSSSASASSSIVSHSTSSQLQSSSTLSSSSSTSTSDALTTSTSTSQISTASSLKSFISVPSASPMASSMASSMTMSTASTPSATKTGAALNIQADFLLGSLVLLFSGWALM</sequence>
<protein>
    <submittedName>
        <fullName evidence="3">Uncharacterized protein</fullName>
    </submittedName>
</protein>
<evidence type="ECO:0000313" key="4">
    <source>
        <dbReference type="Proteomes" id="UP000076727"/>
    </source>
</evidence>
<keyword evidence="2" id="KW-0732">Signal</keyword>
<feature type="region of interest" description="Disordered" evidence="1">
    <location>
        <begin position="209"/>
        <end position="229"/>
    </location>
</feature>
<feature type="chain" id="PRO_5007864160" evidence="2">
    <location>
        <begin position="27"/>
        <end position="299"/>
    </location>
</feature>
<name>A0A165PH60_9APHY</name>
<evidence type="ECO:0000256" key="2">
    <source>
        <dbReference type="SAM" id="SignalP"/>
    </source>
</evidence>
<evidence type="ECO:0000256" key="1">
    <source>
        <dbReference type="SAM" id="MobiDB-lite"/>
    </source>
</evidence>
<keyword evidence="4" id="KW-1185">Reference proteome</keyword>
<feature type="signal peptide" evidence="2">
    <location>
        <begin position="1"/>
        <end position="26"/>
    </location>
</feature>
<dbReference type="Proteomes" id="UP000076727">
    <property type="component" value="Unassembled WGS sequence"/>
</dbReference>
<accession>A0A165PH60</accession>
<reference evidence="3 4" key="1">
    <citation type="journal article" date="2016" name="Mol. Biol. Evol.">
        <title>Comparative Genomics of Early-Diverging Mushroom-Forming Fungi Provides Insights into the Origins of Lignocellulose Decay Capabilities.</title>
        <authorList>
            <person name="Nagy L.G."/>
            <person name="Riley R."/>
            <person name="Tritt A."/>
            <person name="Adam C."/>
            <person name="Daum C."/>
            <person name="Floudas D."/>
            <person name="Sun H."/>
            <person name="Yadav J.S."/>
            <person name="Pangilinan J."/>
            <person name="Larsson K.H."/>
            <person name="Matsuura K."/>
            <person name="Barry K."/>
            <person name="Labutti K."/>
            <person name="Kuo R."/>
            <person name="Ohm R.A."/>
            <person name="Bhattacharya S.S."/>
            <person name="Shirouzu T."/>
            <person name="Yoshinaga Y."/>
            <person name="Martin F.M."/>
            <person name="Grigoriev I.V."/>
            <person name="Hibbett D.S."/>
        </authorList>
    </citation>
    <scope>NUCLEOTIDE SEQUENCE [LARGE SCALE GENOMIC DNA]</scope>
    <source>
        <strain evidence="3 4">L-15889</strain>
    </source>
</reference>
<organism evidence="3 4">
    <name type="scientific">Daedalea quercina L-15889</name>
    <dbReference type="NCBI Taxonomy" id="1314783"/>
    <lineage>
        <taxon>Eukaryota</taxon>
        <taxon>Fungi</taxon>
        <taxon>Dikarya</taxon>
        <taxon>Basidiomycota</taxon>
        <taxon>Agaricomycotina</taxon>
        <taxon>Agaricomycetes</taxon>
        <taxon>Polyporales</taxon>
        <taxon>Fomitopsis</taxon>
    </lineage>
</organism>